<organism evidence="1">
    <name type="scientific">uncultured Caudovirales phage</name>
    <dbReference type="NCBI Taxonomy" id="2100421"/>
    <lineage>
        <taxon>Viruses</taxon>
        <taxon>Duplodnaviria</taxon>
        <taxon>Heunggongvirae</taxon>
        <taxon>Uroviricota</taxon>
        <taxon>Caudoviricetes</taxon>
        <taxon>Peduoviridae</taxon>
        <taxon>Maltschvirus</taxon>
        <taxon>Maltschvirus maltsch</taxon>
    </lineage>
</organism>
<evidence type="ECO:0000313" key="1">
    <source>
        <dbReference type="EMBL" id="CAB4133490.1"/>
    </source>
</evidence>
<sequence>MALTRPSINLISSGITTANIVITDTTTATSNITGALQVRGGVGVTGNVYASDLYLIDSSPLINFNSTISSRTVRVGMLDLYNMHINGPSSGYLLINAPGYGGSPRVGVGTITPNYTFDVTGTANVFGQLYSSNVMVTASGKYSYANANTISAVYTTYNQATNSLDTIFG</sequence>
<protein>
    <submittedName>
        <fullName evidence="1">Uncharacterized protein</fullName>
    </submittedName>
</protein>
<dbReference type="EMBL" id="LR796270">
    <property type="protein sequence ID" value="CAB4133490.1"/>
    <property type="molecule type" value="Genomic_DNA"/>
</dbReference>
<gene>
    <name evidence="1" type="ORF">UFOVP250_207</name>
</gene>
<reference evidence="1" key="1">
    <citation type="submission" date="2020-04" db="EMBL/GenBank/DDBJ databases">
        <authorList>
            <person name="Chiriac C."/>
            <person name="Salcher M."/>
            <person name="Ghai R."/>
            <person name="Kavagutti S V."/>
        </authorList>
    </citation>
    <scope>NUCLEOTIDE SEQUENCE</scope>
</reference>
<proteinExistence type="predicted"/>
<accession>A0A6J5LKH4</accession>
<name>A0A6J5LKH4_9CAUD</name>